<keyword evidence="5" id="KW-1185">Reference proteome</keyword>
<feature type="region of interest" description="Disordered" evidence="1">
    <location>
        <begin position="83"/>
        <end position="124"/>
    </location>
</feature>
<dbReference type="SUPFAM" id="SSF50998">
    <property type="entry name" value="Quinoprotein alcohol dehydrogenase-like"/>
    <property type="match status" value="1"/>
</dbReference>
<keyword evidence="2" id="KW-0732">Signal</keyword>
<feature type="domain" description="Pyrrolo-quinoline quinone repeat" evidence="3">
    <location>
        <begin position="129"/>
        <end position="376"/>
    </location>
</feature>
<dbReference type="OrthoDB" id="244732at2"/>
<feature type="chain" id="PRO_5022825771" evidence="2">
    <location>
        <begin position="22"/>
        <end position="454"/>
    </location>
</feature>
<gene>
    <name evidence="4" type="ORF">MFFC18_49260</name>
</gene>
<dbReference type="STRING" id="980251.GCA_001642875_04939"/>
<dbReference type="EMBL" id="CP042912">
    <property type="protein sequence ID" value="QEG25003.1"/>
    <property type="molecule type" value="Genomic_DNA"/>
</dbReference>
<evidence type="ECO:0000256" key="2">
    <source>
        <dbReference type="SAM" id="SignalP"/>
    </source>
</evidence>
<dbReference type="InterPro" id="IPR002372">
    <property type="entry name" value="PQQ_rpt_dom"/>
</dbReference>
<dbReference type="Proteomes" id="UP000322214">
    <property type="component" value="Chromosome"/>
</dbReference>
<dbReference type="InterPro" id="IPR018391">
    <property type="entry name" value="PQQ_b-propeller_rpt"/>
</dbReference>
<name>A0A5B9PRX2_9BACT</name>
<evidence type="ECO:0000259" key="3">
    <source>
        <dbReference type="Pfam" id="PF13360"/>
    </source>
</evidence>
<proteinExistence type="predicted"/>
<evidence type="ECO:0000313" key="5">
    <source>
        <dbReference type="Proteomes" id="UP000322214"/>
    </source>
</evidence>
<dbReference type="Pfam" id="PF13360">
    <property type="entry name" value="PQQ_2"/>
    <property type="match status" value="1"/>
</dbReference>
<sequence precursor="true">MKQILSIALLLIVGITVSAQEAENNWHQFRGPTGNGVSANATPPISWKPADAKWKTEIPGSGLSSPVVWNDKIIMLTSVKTDRVKEGAEAAPAQEETRPDQGRGGRGGRGGRRGRRQSPPPSNYHDFFVVCVSRDDGSELWKTKVNSEVPHESHHGTNSFASGSPVTDGSHIWASFSSFGVFCLDMDGKVVWDRQLGKMKTRNSFGEGASPAVHGDTLVVNWDHEGQSFIEAMNAKTGKTIWKKDRDEQTSWSTPVIVEHDGKVQVITNGAKRVRSYNLANGDVIWECGGQTGNPIPTPMVIDDMAVCMTGFRQNAAMGIPLSSEGDITDSEQVVWSRRDIGPYVPTGVLYKGTVYSTKGSDAILTAIDAKTGDTVIKATRLSGIRSLYSSMVAANDHIYVTGRNGMTLVLKHGDKLDIVASNDLGEEVDATPAIVDNQIFIRGHQNLYCFEKQ</sequence>
<dbReference type="PANTHER" id="PTHR34512">
    <property type="entry name" value="CELL SURFACE PROTEIN"/>
    <property type="match status" value="1"/>
</dbReference>
<dbReference type="Gene3D" id="2.40.128.630">
    <property type="match status" value="1"/>
</dbReference>
<organism evidence="4 5">
    <name type="scientific">Mariniblastus fucicola</name>
    <dbReference type="NCBI Taxonomy" id="980251"/>
    <lineage>
        <taxon>Bacteria</taxon>
        <taxon>Pseudomonadati</taxon>
        <taxon>Planctomycetota</taxon>
        <taxon>Planctomycetia</taxon>
        <taxon>Pirellulales</taxon>
        <taxon>Pirellulaceae</taxon>
        <taxon>Mariniblastus</taxon>
    </lineage>
</organism>
<accession>A0A5B9PRX2</accession>
<evidence type="ECO:0000313" key="4">
    <source>
        <dbReference type="EMBL" id="QEG25003.1"/>
    </source>
</evidence>
<dbReference type="InterPro" id="IPR011047">
    <property type="entry name" value="Quinoprotein_ADH-like_sf"/>
</dbReference>
<dbReference type="AlphaFoldDB" id="A0A5B9PRX2"/>
<feature type="signal peptide" evidence="2">
    <location>
        <begin position="1"/>
        <end position="21"/>
    </location>
</feature>
<protein>
    <submittedName>
        <fullName evidence="4">Outer membrane biogenesis protein BamB</fullName>
    </submittedName>
</protein>
<dbReference type="KEGG" id="mff:MFFC18_49260"/>
<dbReference type="Gene3D" id="2.130.10.10">
    <property type="entry name" value="YVTN repeat-like/Quinoprotein amine dehydrogenase"/>
    <property type="match status" value="1"/>
</dbReference>
<dbReference type="InterPro" id="IPR015943">
    <property type="entry name" value="WD40/YVTN_repeat-like_dom_sf"/>
</dbReference>
<evidence type="ECO:0000256" key="1">
    <source>
        <dbReference type="SAM" id="MobiDB-lite"/>
    </source>
</evidence>
<dbReference type="SMART" id="SM00564">
    <property type="entry name" value="PQQ"/>
    <property type="match status" value="4"/>
</dbReference>
<reference evidence="4 5" key="1">
    <citation type="submission" date="2019-08" db="EMBL/GenBank/DDBJ databases">
        <title>Deep-cultivation of Planctomycetes and their phenomic and genomic characterization uncovers novel biology.</title>
        <authorList>
            <person name="Wiegand S."/>
            <person name="Jogler M."/>
            <person name="Boedeker C."/>
            <person name="Pinto D."/>
            <person name="Vollmers J."/>
            <person name="Rivas-Marin E."/>
            <person name="Kohn T."/>
            <person name="Peeters S.H."/>
            <person name="Heuer A."/>
            <person name="Rast P."/>
            <person name="Oberbeckmann S."/>
            <person name="Bunk B."/>
            <person name="Jeske O."/>
            <person name="Meyerdierks A."/>
            <person name="Storesund J.E."/>
            <person name="Kallscheuer N."/>
            <person name="Luecker S."/>
            <person name="Lage O.M."/>
            <person name="Pohl T."/>
            <person name="Merkel B.J."/>
            <person name="Hornburger P."/>
            <person name="Mueller R.-W."/>
            <person name="Bruemmer F."/>
            <person name="Labrenz M."/>
            <person name="Spormann A.M."/>
            <person name="Op den Camp H."/>
            <person name="Overmann J."/>
            <person name="Amann R."/>
            <person name="Jetten M.S.M."/>
            <person name="Mascher T."/>
            <person name="Medema M.H."/>
            <person name="Devos D.P."/>
            <person name="Kaster A.-K."/>
            <person name="Ovreas L."/>
            <person name="Rohde M."/>
            <person name="Galperin M.Y."/>
            <person name="Jogler C."/>
        </authorList>
    </citation>
    <scope>NUCLEOTIDE SEQUENCE [LARGE SCALE GENOMIC DNA]</scope>
    <source>
        <strain evidence="4 5">FC18</strain>
    </source>
</reference>
<dbReference type="PANTHER" id="PTHR34512:SF30">
    <property type="entry name" value="OUTER MEMBRANE PROTEIN ASSEMBLY FACTOR BAMB"/>
    <property type="match status" value="1"/>
</dbReference>
<dbReference type="RefSeq" id="WP_075082736.1">
    <property type="nucleotide sequence ID" value="NZ_CP042912.1"/>
</dbReference>